<evidence type="ECO:0000313" key="1">
    <source>
        <dbReference type="EMBL" id="MFC5144741.1"/>
    </source>
</evidence>
<dbReference type="CDD" id="cd04793">
    <property type="entry name" value="LanC"/>
    <property type="match status" value="1"/>
</dbReference>
<comment type="caution">
    <text evidence="1">The sequence shown here is derived from an EMBL/GenBank/DDBJ whole genome shotgun (WGS) entry which is preliminary data.</text>
</comment>
<protein>
    <submittedName>
        <fullName evidence="1">Lanthionine synthetase C family protein</fullName>
    </submittedName>
</protein>
<gene>
    <name evidence="1" type="ORF">ACFPP6_08645</name>
</gene>
<reference evidence="2" key="1">
    <citation type="journal article" date="2019" name="Int. J. Syst. Evol. Microbiol.">
        <title>The Global Catalogue of Microorganisms (GCM) 10K type strain sequencing project: providing services to taxonomists for standard genome sequencing and annotation.</title>
        <authorList>
            <consortium name="The Broad Institute Genomics Platform"/>
            <consortium name="The Broad Institute Genome Sequencing Center for Infectious Disease"/>
            <person name="Wu L."/>
            <person name="Ma J."/>
        </authorList>
    </citation>
    <scope>NUCLEOTIDE SEQUENCE [LARGE SCALE GENOMIC DNA]</scope>
    <source>
        <strain evidence="2">CGMCC 4.1641</strain>
    </source>
</reference>
<dbReference type="Pfam" id="PF05147">
    <property type="entry name" value="LANC_like"/>
    <property type="match status" value="1"/>
</dbReference>
<name>A0ABV9ZWF2_9ACTN</name>
<keyword evidence="2" id="KW-1185">Reference proteome</keyword>
<evidence type="ECO:0000313" key="2">
    <source>
        <dbReference type="Proteomes" id="UP001596222"/>
    </source>
</evidence>
<dbReference type="InterPro" id="IPR007822">
    <property type="entry name" value="LANC-like"/>
</dbReference>
<dbReference type="Proteomes" id="UP001596222">
    <property type="component" value="Unassembled WGS sequence"/>
</dbReference>
<dbReference type="SUPFAM" id="SSF158745">
    <property type="entry name" value="LanC-like"/>
    <property type="match status" value="1"/>
</dbReference>
<dbReference type="SMART" id="SM01260">
    <property type="entry name" value="LANC_like"/>
    <property type="match status" value="1"/>
</dbReference>
<sequence>MAARLADPAEVAARCSGAEEQLWQPLSLSDGHPGVALLFAELAAHDPVFLRTAHGHLAAAARGALPDGGLFNGVTALAFAATASAAAHADPRAYRTLLQQLDERIARYCALLSDHERERRADSQAAGPTAWNVYDVITGLSGVGRYLLLRGDTAAAGRAARALVSVCAPVAPVVPVQSGRGPVPGWWASHGPGADADAYPDGHLNLGMAHGAPGILAFLALAWRQGCRVDGQRRVMGTIVDWQLEQAATDSAGPYWTYAVPPGDATPTGANGTAGLPARTAWCYGSPGIARALWLAGDALGEPSWRQQGLAALLAALERPGADRDVHDASLCHGWAGLLQITTRMAHSCPDAGLEPAVDDLAAQALNAFDATAPFGFRQHLPSGGPVSRPGFLEGASGTALALHGYARAALPRIAWDAALLLN</sequence>
<dbReference type="PRINTS" id="PR01955">
    <property type="entry name" value="LANCFRANKIA"/>
</dbReference>
<proteinExistence type="predicted"/>
<accession>A0ABV9ZWF2</accession>
<organism evidence="1 2">
    <name type="scientific">Streptomyces aureoversilis</name>
    <dbReference type="NCBI Taxonomy" id="67277"/>
    <lineage>
        <taxon>Bacteria</taxon>
        <taxon>Bacillati</taxon>
        <taxon>Actinomycetota</taxon>
        <taxon>Actinomycetes</taxon>
        <taxon>Kitasatosporales</taxon>
        <taxon>Streptomycetaceae</taxon>
        <taxon>Streptomyces</taxon>
    </lineage>
</organism>
<dbReference type="InterPro" id="IPR033889">
    <property type="entry name" value="LanC"/>
</dbReference>
<dbReference type="Gene3D" id="1.50.10.20">
    <property type="match status" value="1"/>
</dbReference>
<dbReference type="PRINTS" id="PR01950">
    <property type="entry name" value="LANCSUPER"/>
</dbReference>
<dbReference type="EMBL" id="JBHSKJ010000004">
    <property type="protein sequence ID" value="MFC5144741.1"/>
    <property type="molecule type" value="Genomic_DNA"/>
</dbReference>
<dbReference type="RefSeq" id="WP_382038775.1">
    <property type="nucleotide sequence ID" value="NZ_JBHSKJ010000004.1"/>
</dbReference>